<evidence type="ECO:0000313" key="3">
    <source>
        <dbReference type="Proteomes" id="UP001239462"/>
    </source>
</evidence>
<dbReference type="EMBL" id="JASZZN010000006">
    <property type="protein sequence ID" value="MDM4015891.1"/>
    <property type="molecule type" value="Genomic_DNA"/>
</dbReference>
<dbReference type="RefSeq" id="WP_289163431.1">
    <property type="nucleotide sequence ID" value="NZ_JASZZN010000006.1"/>
</dbReference>
<organism evidence="2 3">
    <name type="scientific">Roseiconus lacunae</name>
    <dbReference type="NCBI Taxonomy" id="2605694"/>
    <lineage>
        <taxon>Bacteria</taxon>
        <taxon>Pseudomonadati</taxon>
        <taxon>Planctomycetota</taxon>
        <taxon>Planctomycetia</taxon>
        <taxon>Pirellulales</taxon>
        <taxon>Pirellulaceae</taxon>
        <taxon>Roseiconus</taxon>
    </lineage>
</organism>
<evidence type="ECO:0008006" key="4">
    <source>
        <dbReference type="Google" id="ProtNLM"/>
    </source>
</evidence>
<comment type="caution">
    <text evidence="2">The sequence shown here is derived from an EMBL/GenBank/DDBJ whole genome shotgun (WGS) entry which is preliminary data.</text>
</comment>
<feature type="region of interest" description="Disordered" evidence="1">
    <location>
        <begin position="154"/>
        <end position="178"/>
    </location>
</feature>
<feature type="compositionally biased region" description="Polar residues" evidence="1">
    <location>
        <begin position="154"/>
        <end position="165"/>
    </location>
</feature>
<proteinExistence type="predicted"/>
<evidence type="ECO:0000256" key="1">
    <source>
        <dbReference type="SAM" id="MobiDB-lite"/>
    </source>
</evidence>
<sequence>MEKISEREIQQSVDRQLQAVERLPDERKLTELEKNAKRLQSIASPESVERTATTVAKSLGVDTQQYATIDKTVEGSLEVASAQIEDVIRIQDSDGTWRYTAKMVDRHGHRSQVPMSQQDGEKLYDTFQVMAKYPMMRGVYQSVVMPMLQKLTTDSAEATKPSQPTAAEVDAAEPTDEP</sequence>
<keyword evidence="3" id="KW-1185">Reference proteome</keyword>
<name>A0ABT7PHC1_9BACT</name>
<dbReference type="Proteomes" id="UP001239462">
    <property type="component" value="Unassembled WGS sequence"/>
</dbReference>
<accession>A0ABT7PHC1</accession>
<reference evidence="2 3" key="1">
    <citation type="submission" date="2023-06" db="EMBL/GenBank/DDBJ databases">
        <title>Roseiconus lacunae JC819 isolated from Gulf of Mannar region, Tamil Nadu.</title>
        <authorList>
            <person name="Pk S."/>
            <person name="Ch S."/>
            <person name="Ch V.R."/>
        </authorList>
    </citation>
    <scope>NUCLEOTIDE SEQUENCE [LARGE SCALE GENOMIC DNA]</scope>
    <source>
        <strain evidence="2 3">JC819</strain>
    </source>
</reference>
<gene>
    <name evidence="2" type="ORF">QTN89_10650</name>
</gene>
<protein>
    <recommendedName>
        <fullName evidence="4">HK97 gp10 family phage protein</fullName>
    </recommendedName>
</protein>
<evidence type="ECO:0000313" key="2">
    <source>
        <dbReference type="EMBL" id="MDM4015891.1"/>
    </source>
</evidence>